<keyword evidence="6 8" id="KW-0408">Iron</keyword>
<dbReference type="GO" id="GO:0005506">
    <property type="term" value="F:iron ion binding"/>
    <property type="evidence" value="ECO:0007669"/>
    <property type="project" value="InterPro"/>
</dbReference>
<dbReference type="PRINTS" id="PR00463">
    <property type="entry name" value="EP450I"/>
</dbReference>
<dbReference type="GO" id="GO:0004497">
    <property type="term" value="F:monooxygenase activity"/>
    <property type="evidence" value="ECO:0007669"/>
    <property type="project" value="UniProtKB-KW"/>
</dbReference>
<evidence type="ECO:0000313" key="11">
    <source>
        <dbReference type="Proteomes" id="UP000075886"/>
    </source>
</evidence>
<name>A0A182Q8U9_9DIPT</name>
<dbReference type="PANTHER" id="PTHR24279:SF120">
    <property type="entry name" value="CYTOCHROME P450"/>
    <property type="match status" value="1"/>
</dbReference>
<dbReference type="EnsemblMetazoa" id="AFAF005364-RA">
    <property type="protein sequence ID" value="AFAF005364-PA"/>
    <property type="gene ID" value="AFAF005364"/>
</dbReference>
<comment type="cofactor">
    <cofactor evidence="1 8">
        <name>heme</name>
        <dbReference type="ChEBI" id="CHEBI:30413"/>
    </cofactor>
</comment>
<dbReference type="Proteomes" id="UP000075886">
    <property type="component" value="Unassembled WGS sequence"/>
</dbReference>
<dbReference type="VEuPathDB" id="VectorBase:AFAF005364"/>
<evidence type="ECO:0000256" key="1">
    <source>
        <dbReference type="ARBA" id="ARBA00001971"/>
    </source>
</evidence>
<evidence type="ECO:0000256" key="4">
    <source>
        <dbReference type="ARBA" id="ARBA00022723"/>
    </source>
</evidence>
<dbReference type="Pfam" id="PF00067">
    <property type="entry name" value="p450"/>
    <property type="match status" value="1"/>
</dbReference>
<feature type="binding site" description="axial binding residue" evidence="8">
    <location>
        <position position="511"/>
    </location>
    <ligand>
        <name>heme</name>
        <dbReference type="ChEBI" id="CHEBI:30413"/>
    </ligand>
    <ligandPart>
        <name>Fe</name>
        <dbReference type="ChEBI" id="CHEBI:18248"/>
    </ligandPart>
</feature>
<keyword evidence="3 8" id="KW-0349">Heme</keyword>
<keyword evidence="4 8" id="KW-0479">Metal-binding</keyword>
<keyword evidence="7 9" id="KW-0503">Monooxygenase</keyword>
<reference evidence="11" key="1">
    <citation type="submission" date="2014-01" db="EMBL/GenBank/DDBJ databases">
        <title>The Genome Sequence of Anopheles farauti FAR1 (V2).</title>
        <authorList>
            <consortium name="The Broad Institute Genomics Platform"/>
            <person name="Neafsey D.E."/>
            <person name="Besansky N."/>
            <person name="Howell P."/>
            <person name="Walton C."/>
            <person name="Young S.K."/>
            <person name="Zeng Q."/>
            <person name="Gargeya S."/>
            <person name="Fitzgerald M."/>
            <person name="Haas B."/>
            <person name="Abouelleil A."/>
            <person name="Allen A.W."/>
            <person name="Alvarado L."/>
            <person name="Arachchi H.M."/>
            <person name="Berlin A.M."/>
            <person name="Chapman S.B."/>
            <person name="Gainer-Dewar J."/>
            <person name="Goldberg J."/>
            <person name="Griggs A."/>
            <person name="Gujja S."/>
            <person name="Hansen M."/>
            <person name="Howarth C."/>
            <person name="Imamovic A."/>
            <person name="Ireland A."/>
            <person name="Larimer J."/>
            <person name="McCowan C."/>
            <person name="Murphy C."/>
            <person name="Pearson M."/>
            <person name="Poon T.W."/>
            <person name="Priest M."/>
            <person name="Roberts A."/>
            <person name="Saif S."/>
            <person name="Shea T."/>
            <person name="Sisk P."/>
            <person name="Sykes S."/>
            <person name="Wortman J."/>
            <person name="Nusbaum C."/>
            <person name="Birren B."/>
        </authorList>
    </citation>
    <scope>NUCLEOTIDE SEQUENCE [LARGE SCALE GENOMIC DNA]</scope>
    <source>
        <strain evidence="11">FAR1</strain>
    </source>
</reference>
<evidence type="ECO:0000256" key="2">
    <source>
        <dbReference type="ARBA" id="ARBA00010617"/>
    </source>
</evidence>
<evidence type="ECO:0000256" key="5">
    <source>
        <dbReference type="ARBA" id="ARBA00023002"/>
    </source>
</evidence>
<dbReference type="Gene3D" id="1.10.630.10">
    <property type="entry name" value="Cytochrome P450"/>
    <property type="match status" value="1"/>
</dbReference>
<dbReference type="SUPFAM" id="SSF48264">
    <property type="entry name" value="Cytochrome P450"/>
    <property type="match status" value="1"/>
</dbReference>
<keyword evidence="11" id="KW-1185">Reference proteome</keyword>
<keyword evidence="5 9" id="KW-0560">Oxidoreductase</keyword>
<dbReference type="STRING" id="69004.A0A182Q8U9"/>
<dbReference type="GO" id="GO:0016705">
    <property type="term" value="F:oxidoreductase activity, acting on paired donors, with incorporation or reduction of molecular oxygen"/>
    <property type="evidence" value="ECO:0007669"/>
    <property type="project" value="InterPro"/>
</dbReference>
<accession>A0A182Q8U9</accession>
<dbReference type="FunFam" id="1.10.630.10:FF:000006">
    <property type="entry name" value="Cytochrome P450 302a1, mitochondrial"/>
    <property type="match status" value="1"/>
</dbReference>
<dbReference type="GO" id="GO:0020037">
    <property type="term" value="F:heme binding"/>
    <property type="evidence" value="ECO:0007669"/>
    <property type="project" value="InterPro"/>
</dbReference>
<dbReference type="InterPro" id="IPR036396">
    <property type="entry name" value="Cyt_P450_sf"/>
</dbReference>
<evidence type="ECO:0000256" key="6">
    <source>
        <dbReference type="ARBA" id="ARBA00023004"/>
    </source>
</evidence>
<reference evidence="10" key="2">
    <citation type="submission" date="2020-05" db="UniProtKB">
        <authorList>
            <consortium name="EnsemblMetazoa"/>
        </authorList>
    </citation>
    <scope>IDENTIFICATION</scope>
    <source>
        <strain evidence="10">FAR1</strain>
    </source>
</reference>
<evidence type="ECO:0000256" key="3">
    <source>
        <dbReference type="ARBA" id="ARBA00022617"/>
    </source>
</evidence>
<dbReference type="PROSITE" id="PS00086">
    <property type="entry name" value="CYTOCHROME_P450"/>
    <property type="match status" value="1"/>
</dbReference>
<organism evidence="10 11">
    <name type="scientific">Anopheles farauti</name>
    <dbReference type="NCBI Taxonomy" id="69004"/>
    <lineage>
        <taxon>Eukaryota</taxon>
        <taxon>Metazoa</taxon>
        <taxon>Ecdysozoa</taxon>
        <taxon>Arthropoda</taxon>
        <taxon>Hexapoda</taxon>
        <taxon>Insecta</taxon>
        <taxon>Pterygota</taxon>
        <taxon>Neoptera</taxon>
        <taxon>Endopterygota</taxon>
        <taxon>Diptera</taxon>
        <taxon>Nematocera</taxon>
        <taxon>Culicoidea</taxon>
        <taxon>Culicidae</taxon>
        <taxon>Anophelinae</taxon>
        <taxon>Anopheles</taxon>
    </lineage>
</organism>
<dbReference type="InterPro" id="IPR001128">
    <property type="entry name" value="Cyt_P450"/>
</dbReference>
<dbReference type="CDD" id="cd11054">
    <property type="entry name" value="CYP24A1-like"/>
    <property type="match status" value="1"/>
</dbReference>
<dbReference type="PRINTS" id="PR00385">
    <property type="entry name" value="P450"/>
</dbReference>
<evidence type="ECO:0008006" key="12">
    <source>
        <dbReference type="Google" id="ProtNLM"/>
    </source>
</evidence>
<evidence type="ECO:0000256" key="7">
    <source>
        <dbReference type="ARBA" id="ARBA00023033"/>
    </source>
</evidence>
<protein>
    <recommendedName>
        <fullName evidence="12">Cytochrome P450</fullName>
    </recommendedName>
</protein>
<sequence length="564" mass="64794">RTDRYVVDYERPSAPPGVRWERCNLLAVFVRSFARGQGENGDPYAMLKLTVNPIRLRPSGLVRWRSTAAAQQPTATEDPEWDNALPFEKIPTPSLLGFLKEFGPFGPYKNATMYDLHRRMREMFGPLILMKGMFGREDIVMTFEPEDFEKVFRSEGLWPRRTGMDAFVYFRKHHRPEYFQGYGGLLAEQGEDWYKTRKTVNPIMMQPKIIKQYVSKVDVVAQEFMEIVHGLRDEKNELPANFNEYLNRWALETMGVLVLDTRLGVLDRAQTPEVKRWTELTKDAVELFYTLDVLPSPWRKIKTPGFHKLMRTLDELTQIISSKLDEAVVRMEKNPSADSDTLSILEKLLKVNPKVAYTMSMDSLFAGIDTTSSGVTGLLYLLAKNPAKQEKLRAELRTIMPDKKTPLTPESMHNMPYLRACIKEGLRLYPPTSGNGRCAGRNLVLQGYQIPKGVLVGMGQLVLQREEGFFPRASEFLPERWLTAEARAGCPSAKEVNPFIYLPFGFGPRSCIGRRLAMLEMEIMISRIVRSYDIRWNYGEMKYRASIVNVPATDLQFELNDLRD</sequence>
<dbReference type="InterPro" id="IPR050479">
    <property type="entry name" value="CYP11_CYP27_families"/>
</dbReference>
<dbReference type="AlphaFoldDB" id="A0A182Q8U9"/>
<dbReference type="InterPro" id="IPR017972">
    <property type="entry name" value="Cyt_P450_CS"/>
</dbReference>
<evidence type="ECO:0000313" key="10">
    <source>
        <dbReference type="EnsemblMetazoa" id="AFAF005364-PA"/>
    </source>
</evidence>
<evidence type="ECO:0000256" key="9">
    <source>
        <dbReference type="RuleBase" id="RU000461"/>
    </source>
</evidence>
<dbReference type="InterPro" id="IPR002401">
    <property type="entry name" value="Cyt_P450_E_grp-I"/>
</dbReference>
<comment type="similarity">
    <text evidence="2 9">Belongs to the cytochrome P450 family.</text>
</comment>
<dbReference type="PANTHER" id="PTHR24279">
    <property type="entry name" value="CYTOCHROME P450"/>
    <property type="match status" value="1"/>
</dbReference>
<proteinExistence type="inferred from homology"/>
<dbReference type="EMBL" id="AXCN02000798">
    <property type="status" value="NOT_ANNOTATED_CDS"/>
    <property type="molecule type" value="Genomic_DNA"/>
</dbReference>
<evidence type="ECO:0000256" key="8">
    <source>
        <dbReference type="PIRSR" id="PIRSR602401-1"/>
    </source>
</evidence>